<comment type="caution">
    <text evidence="4">The sequence shown here is derived from an EMBL/GenBank/DDBJ whole genome shotgun (WGS) entry which is preliminary data.</text>
</comment>
<protein>
    <recommendedName>
        <fullName evidence="2">Phosphoesterase</fullName>
        <ecNumber evidence="2">3.1.4.-</ecNumber>
    </recommendedName>
</protein>
<dbReference type="EC" id="3.1.4.-" evidence="2"/>
<dbReference type="GO" id="GO:0016791">
    <property type="term" value="F:phosphatase activity"/>
    <property type="evidence" value="ECO:0007669"/>
    <property type="project" value="TreeGrafter"/>
</dbReference>
<dbReference type="PIRSF" id="PIRSF000883">
    <property type="entry name" value="Pesterase_MJ0912"/>
    <property type="match status" value="1"/>
</dbReference>
<dbReference type="CDD" id="cd00838">
    <property type="entry name" value="MPP_superfamily"/>
    <property type="match status" value="1"/>
</dbReference>
<dbReference type="PANTHER" id="PTHR42850:SF2">
    <property type="entry name" value="BLL5683 PROTEIN"/>
    <property type="match status" value="1"/>
</dbReference>
<proteinExistence type="inferred from homology"/>
<organism evidence="4 5">
    <name type="scientific">Candidatus Kerfeldbacteria bacterium CG08_land_8_20_14_0_20_40_16</name>
    <dbReference type="NCBI Taxonomy" id="2014244"/>
    <lineage>
        <taxon>Bacteria</taxon>
        <taxon>Candidatus Kerfeldiibacteriota</taxon>
    </lineage>
</organism>
<keyword evidence="2" id="KW-0479">Metal-binding</keyword>
<dbReference type="Pfam" id="PF12850">
    <property type="entry name" value="Metallophos_2"/>
    <property type="match status" value="1"/>
</dbReference>
<accession>A0A2H0YXU6</accession>
<reference evidence="4 5" key="1">
    <citation type="submission" date="2017-09" db="EMBL/GenBank/DDBJ databases">
        <title>Depth-based differentiation of microbial function through sediment-hosted aquifers and enrichment of novel symbionts in the deep terrestrial subsurface.</title>
        <authorList>
            <person name="Probst A.J."/>
            <person name="Ladd B."/>
            <person name="Jarett J.K."/>
            <person name="Geller-Mcgrath D.E."/>
            <person name="Sieber C.M."/>
            <person name="Emerson J.B."/>
            <person name="Anantharaman K."/>
            <person name="Thomas B.C."/>
            <person name="Malmstrom R."/>
            <person name="Stieglmeier M."/>
            <person name="Klingl A."/>
            <person name="Woyke T."/>
            <person name="Ryan C.M."/>
            <person name="Banfield J.F."/>
        </authorList>
    </citation>
    <scope>NUCLEOTIDE SEQUENCE [LARGE SCALE GENOMIC DNA]</scope>
    <source>
        <strain evidence="4">CG08_land_8_20_14_0_20_40_16</strain>
    </source>
</reference>
<dbReference type="EMBL" id="PEXU01000034">
    <property type="protein sequence ID" value="PIS42572.1"/>
    <property type="molecule type" value="Genomic_DNA"/>
</dbReference>
<feature type="domain" description="Calcineurin-like phosphoesterase" evidence="3">
    <location>
        <begin position="1"/>
        <end position="179"/>
    </location>
</feature>
<evidence type="ECO:0000256" key="2">
    <source>
        <dbReference type="RuleBase" id="RU362039"/>
    </source>
</evidence>
<dbReference type="GO" id="GO:0046872">
    <property type="term" value="F:metal ion binding"/>
    <property type="evidence" value="ECO:0007669"/>
    <property type="project" value="UniProtKB-KW"/>
</dbReference>
<dbReference type="InterPro" id="IPR000979">
    <property type="entry name" value="Phosphodiesterase_MJ0936/Vps29"/>
</dbReference>
<dbReference type="NCBIfam" id="TIGR00040">
    <property type="entry name" value="yfcE"/>
    <property type="match status" value="1"/>
</dbReference>
<dbReference type="PANTHER" id="PTHR42850">
    <property type="entry name" value="METALLOPHOSPHOESTERASE"/>
    <property type="match status" value="1"/>
</dbReference>
<dbReference type="SUPFAM" id="SSF56300">
    <property type="entry name" value="Metallo-dependent phosphatases"/>
    <property type="match status" value="1"/>
</dbReference>
<evidence type="ECO:0000259" key="3">
    <source>
        <dbReference type="Pfam" id="PF12850"/>
    </source>
</evidence>
<gene>
    <name evidence="4" type="ORF">COT24_02780</name>
</gene>
<evidence type="ECO:0000313" key="5">
    <source>
        <dbReference type="Proteomes" id="UP000231542"/>
    </source>
</evidence>
<dbReference type="GO" id="GO:0005737">
    <property type="term" value="C:cytoplasm"/>
    <property type="evidence" value="ECO:0007669"/>
    <property type="project" value="TreeGrafter"/>
</dbReference>
<dbReference type="AlphaFoldDB" id="A0A2H0YXU6"/>
<dbReference type="InterPro" id="IPR029052">
    <property type="entry name" value="Metallo-depent_PP-like"/>
</dbReference>
<name>A0A2H0YXU6_9BACT</name>
<evidence type="ECO:0000256" key="1">
    <source>
        <dbReference type="ARBA" id="ARBA00008950"/>
    </source>
</evidence>
<dbReference type="InterPro" id="IPR050126">
    <property type="entry name" value="Ap4A_hydrolase"/>
</dbReference>
<comment type="similarity">
    <text evidence="1 2">Belongs to the metallophosphoesterase superfamily. YfcE family.</text>
</comment>
<dbReference type="Gene3D" id="3.60.21.10">
    <property type="match status" value="1"/>
</dbReference>
<comment type="cofactor">
    <cofactor evidence="2">
        <name>a divalent metal cation</name>
        <dbReference type="ChEBI" id="CHEBI:60240"/>
    </cofactor>
</comment>
<dbReference type="Proteomes" id="UP000231542">
    <property type="component" value="Unassembled WGS sequence"/>
</dbReference>
<sequence>MNIGFISDIHGNYEALKAVLAELDKMNISEIYCLGDVVGYYSQVNECCNELRSRKIPCIMGNHDWYMAGNGFALRSKSANDCIAYQRKVITSENVQWLKTFPIQREVHDIQMLHGGWSDPIDEYLLEPTEEYFNKIKGTVFLSGHTHIQTIRQFGEKKYCNPGSVGMPRDNNPEAAFAVYTDNIFTLHRVPYDIQKVCDLMAKTGFNNYYYGGLLTGARNLKRP</sequence>
<dbReference type="InterPro" id="IPR011152">
    <property type="entry name" value="Pesterase_MJ0912"/>
</dbReference>
<dbReference type="InterPro" id="IPR024654">
    <property type="entry name" value="Calcineurin-like_PHP_lpxH"/>
</dbReference>
<evidence type="ECO:0000313" key="4">
    <source>
        <dbReference type="EMBL" id="PIS42572.1"/>
    </source>
</evidence>